<feature type="region of interest" description="Disordered" evidence="1">
    <location>
        <begin position="673"/>
        <end position="709"/>
    </location>
</feature>
<sequence>MILLMLHASSRNVVEAELDSVEMSTPRLDSSVTDPRQPITSMSSTKFGNSALSASNCRCSATSLSIISISKSEWSSVGCFIASKLLNCTGLSPNSIENIPACTSIFVQAIIKNGRLRIKTDVGMTFIEAPKSNMASIKVHSPMVHGIEKILGSRHFFGRDNVDLTSTSYLVQIVGPDMALDSNLAGTVVLQIVDYQTANSGTTTSLTDNHLLLQRSLVGPTRCLAVAGVLSINAPPLVALIILRPIIVKPSQSLAAPSKKNGRRHQYIVIDREPTLAKGVIPAKLEAAIILYSLSNEATQAGTTEFKEEFDCHDGGMKLSLEFPYGTTLVTCCVSIYDNSFGKKVGMESLMNEAFTPPLLASNIYMEEVQVKLGEELHFTIGSQHIPFGASLQDVKLESRTIPIETETECVSTNRRHLNQLKLRPSLSRPGQDEFLSWPTPFQLSTLHGGFACRLQPTNSSQPIPSWPDEANSRSRSSQLRLEASRPDEADSIISSRMPTLVEPTPCSNPICSLTPDRMSTPIRMPILNQRLTSTRVLTPSPRTNSVCTIEFIPSVWIRPGKELHDQVRGGNYGAKGIQRRSVNQDIVRGVSCHYEIANRDRAKCIGVIEGHEEVYVPAVGYLYGDNHWIILFGVRSKEVLVREGNEGQLSAGSVSANVDTIDDAQVPFFGQARRATNEPPNNDVDDSFEPERYVRHTDRDPTNKVKDN</sequence>
<evidence type="ECO:0000256" key="1">
    <source>
        <dbReference type="SAM" id="MobiDB-lite"/>
    </source>
</evidence>
<gene>
    <name evidence="2" type="ORF">CR513_41577</name>
</gene>
<evidence type="ECO:0000313" key="2">
    <source>
        <dbReference type="EMBL" id="RDX78179.1"/>
    </source>
</evidence>
<feature type="non-terminal residue" evidence="2">
    <location>
        <position position="1"/>
    </location>
</feature>
<accession>A0A371FIQ2</accession>
<comment type="caution">
    <text evidence="2">The sequence shown here is derived from an EMBL/GenBank/DDBJ whole genome shotgun (WGS) entry which is preliminary data.</text>
</comment>
<dbReference type="Proteomes" id="UP000257109">
    <property type="component" value="Unassembled WGS sequence"/>
</dbReference>
<feature type="compositionally biased region" description="Basic and acidic residues" evidence="1">
    <location>
        <begin position="690"/>
        <end position="709"/>
    </location>
</feature>
<dbReference type="EMBL" id="QJKJ01008944">
    <property type="protein sequence ID" value="RDX78179.1"/>
    <property type="molecule type" value="Genomic_DNA"/>
</dbReference>
<dbReference type="PANTHER" id="PTHR13465">
    <property type="entry name" value="UPF0183 PROTEIN"/>
    <property type="match status" value="1"/>
</dbReference>
<proteinExistence type="predicted"/>
<dbReference type="InterPro" id="IPR039156">
    <property type="entry name" value="PHAF1/BROMI"/>
</dbReference>
<reference evidence="2" key="1">
    <citation type="submission" date="2018-05" db="EMBL/GenBank/DDBJ databases">
        <title>Draft genome of Mucuna pruriens seed.</title>
        <authorList>
            <person name="Nnadi N.E."/>
            <person name="Vos R."/>
            <person name="Hasami M.H."/>
            <person name="Devisetty U.K."/>
            <person name="Aguiy J.C."/>
        </authorList>
    </citation>
    <scope>NUCLEOTIDE SEQUENCE [LARGE SCALE GENOMIC DNA]</scope>
    <source>
        <strain evidence="2">JCA_2017</strain>
    </source>
</reference>
<dbReference type="AlphaFoldDB" id="A0A371FIQ2"/>
<feature type="region of interest" description="Disordered" evidence="1">
    <location>
        <begin position="458"/>
        <end position="491"/>
    </location>
</feature>
<organism evidence="2 3">
    <name type="scientific">Mucuna pruriens</name>
    <name type="common">Velvet bean</name>
    <name type="synonym">Dolichos pruriens</name>
    <dbReference type="NCBI Taxonomy" id="157652"/>
    <lineage>
        <taxon>Eukaryota</taxon>
        <taxon>Viridiplantae</taxon>
        <taxon>Streptophyta</taxon>
        <taxon>Embryophyta</taxon>
        <taxon>Tracheophyta</taxon>
        <taxon>Spermatophyta</taxon>
        <taxon>Magnoliopsida</taxon>
        <taxon>eudicotyledons</taxon>
        <taxon>Gunneridae</taxon>
        <taxon>Pentapetalae</taxon>
        <taxon>rosids</taxon>
        <taxon>fabids</taxon>
        <taxon>Fabales</taxon>
        <taxon>Fabaceae</taxon>
        <taxon>Papilionoideae</taxon>
        <taxon>50 kb inversion clade</taxon>
        <taxon>NPAAA clade</taxon>
        <taxon>indigoferoid/millettioid clade</taxon>
        <taxon>Phaseoleae</taxon>
        <taxon>Mucuna</taxon>
    </lineage>
</organism>
<evidence type="ECO:0000313" key="3">
    <source>
        <dbReference type="Proteomes" id="UP000257109"/>
    </source>
</evidence>
<keyword evidence="3" id="KW-1185">Reference proteome</keyword>
<dbReference type="OrthoDB" id="411211at2759"/>
<name>A0A371FIQ2_MUCPR</name>
<protein>
    <submittedName>
        <fullName evidence="2">UPF0183 protein</fullName>
    </submittedName>
</protein>
<dbReference type="PANTHER" id="PTHR13465:SF2">
    <property type="entry name" value="PHAGOSOME ASSEMBLY FACTOR 1"/>
    <property type="match status" value="1"/>
</dbReference>